<dbReference type="EMBL" id="BARV01006196">
    <property type="protein sequence ID" value="GAI09421.1"/>
    <property type="molecule type" value="Genomic_DNA"/>
</dbReference>
<evidence type="ECO:0000256" key="3">
    <source>
        <dbReference type="ARBA" id="ARBA00022723"/>
    </source>
</evidence>
<evidence type="ECO:0000259" key="6">
    <source>
        <dbReference type="PROSITE" id="PS51918"/>
    </source>
</evidence>
<evidence type="ECO:0000256" key="4">
    <source>
        <dbReference type="ARBA" id="ARBA00023004"/>
    </source>
</evidence>
<organism evidence="7">
    <name type="scientific">marine sediment metagenome</name>
    <dbReference type="NCBI Taxonomy" id="412755"/>
    <lineage>
        <taxon>unclassified sequences</taxon>
        <taxon>metagenomes</taxon>
        <taxon>ecological metagenomes</taxon>
    </lineage>
</organism>
<comment type="caution">
    <text evidence="7">The sequence shown here is derived from an EMBL/GenBank/DDBJ whole genome shotgun (WGS) entry which is preliminary data.</text>
</comment>
<dbReference type="Pfam" id="PF04055">
    <property type="entry name" value="Radical_SAM"/>
    <property type="match status" value="1"/>
</dbReference>
<evidence type="ECO:0000313" key="7">
    <source>
        <dbReference type="EMBL" id="GAI09421.1"/>
    </source>
</evidence>
<dbReference type="InterPro" id="IPR006638">
    <property type="entry name" value="Elp3/MiaA/NifB-like_rSAM"/>
</dbReference>
<feature type="domain" description="Radical SAM core" evidence="6">
    <location>
        <begin position="56"/>
        <end position="260"/>
    </location>
</feature>
<dbReference type="AlphaFoldDB" id="X1LUC5"/>
<dbReference type="GO" id="GO:0003824">
    <property type="term" value="F:catalytic activity"/>
    <property type="evidence" value="ECO:0007669"/>
    <property type="project" value="InterPro"/>
</dbReference>
<dbReference type="GO" id="GO:0051536">
    <property type="term" value="F:iron-sulfur cluster binding"/>
    <property type="evidence" value="ECO:0007669"/>
    <property type="project" value="UniProtKB-KW"/>
</dbReference>
<proteinExistence type="predicted"/>
<evidence type="ECO:0000256" key="2">
    <source>
        <dbReference type="ARBA" id="ARBA00022691"/>
    </source>
</evidence>
<evidence type="ECO:0000256" key="1">
    <source>
        <dbReference type="ARBA" id="ARBA00001966"/>
    </source>
</evidence>
<dbReference type="PROSITE" id="PS51918">
    <property type="entry name" value="RADICAL_SAM"/>
    <property type="match status" value="1"/>
</dbReference>
<evidence type="ECO:0000256" key="5">
    <source>
        <dbReference type="ARBA" id="ARBA00023014"/>
    </source>
</evidence>
<dbReference type="InterPro" id="IPR058240">
    <property type="entry name" value="rSAM_sf"/>
</dbReference>
<name>X1LUC5_9ZZZZ</name>
<keyword evidence="4" id="KW-0408">Iron</keyword>
<reference evidence="7" key="1">
    <citation type="journal article" date="2014" name="Front. Microbiol.">
        <title>High frequency of phylogenetically diverse reductive dehalogenase-homologous genes in deep subseafloor sedimentary metagenomes.</title>
        <authorList>
            <person name="Kawai M."/>
            <person name="Futagami T."/>
            <person name="Toyoda A."/>
            <person name="Takaki Y."/>
            <person name="Nishi S."/>
            <person name="Hori S."/>
            <person name="Arai W."/>
            <person name="Tsubouchi T."/>
            <person name="Morono Y."/>
            <person name="Uchiyama I."/>
            <person name="Ito T."/>
            <person name="Fujiyama A."/>
            <person name="Inagaki F."/>
            <person name="Takami H."/>
        </authorList>
    </citation>
    <scope>NUCLEOTIDE SEQUENCE</scope>
    <source>
        <strain evidence="7">Expedition CK06-06</strain>
    </source>
</reference>
<dbReference type="InterPro" id="IPR023404">
    <property type="entry name" value="rSAM_horseshoe"/>
</dbReference>
<keyword evidence="3" id="KW-0479">Metal-binding</keyword>
<keyword evidence="2" id="KW-0949">S-adenosyl-L-methionine</keyword>
<dbReference type="SMART" id="SM00729">
    <property type="entry name" value="Elp3"/>
    <property type="match status" value="1"/>
</dbReference>
<dbReference type="SFLD" id="SFLDG01082">
    <property type="entry name" value="B12-binding_domain_containing"/>
    <property type="match status" value="1"/>
</dbReference>
<dbReference type="InterPro" id="IPR007197">
    <property type="entry name" value="rSAM"/>
</dbReference>
<accession>X1LUC5</accession>
<feature type="non-terminal residue" evidence="7">
    <location>
        <position position="1"/>
    </location>
</feature>
<dbReference type="GO" id="GO:0046872">
    <property type="term" value="F:metal ion binding"/>
    <property type="evidence" value="ECO:0007669"/>
    <property type="project" value="UniProtKB-KW"/>
</dbReference>
<dbReference type="Gene3D" id="3.80.30.20">
    <property type="entry name" value="tm_1862 like domain"/>
    <property type="match status" value="1"/>
</dbReference>
<dbReference type="CDD" id="cd01335">
    <property type="entry name" value="Radical_SAM"/>
    <property type="match status" value="1"/>
</dbReference>
<keyword evidence="5" id="KW-0411">Iron-sulfur</keyword>
<dbReference type="SFLD" id="SFLDS00029">
    <property type="entry name" value="Radical_SAM"/>
    <property type="match status" value="1"/>
</dbReference>
<dbReference type="SUPFAM" id="SSF102114">
    <property type="entry name" value="Radical SAM enzymes"/>
    <property type="match status" value="1"/>
</dbReference>
<dbReference type="InterPro" id="IPR051198">
    <property type="entry name" value="BchE-like"/>
</dbReference>
<sequence>VKDYSFESLFSFDGYAEKLPDGKYRIVKKKTFIDDLTKLPNPDWSWMEFDIYNQNPNDPLVAGLPIMCTRGCPNNCTYCSSKLYWGQRFLYRPIEKVIEEILSSYNQYGIKNFSVVDDNPAFDKNWFLKFCQSYRKMPQDINISFNNFSIKTVDQDVIDGLKIIRQNKITIAIETGSQGMQKHINKRLDLKDAAAKVDLLKKNKIRMHVAWMIGFPNETMGQINETVNMAKKLRTYSIQVFPVFPFPGTKLYEEANHKAS</sequence>
<comment type="cofactor">
    <cofactor evidence="1">
        <name>[4Fe-4S] cluster</name>
        <dbReference type="ChEBI" id="CHEBI:49883"/>
    </cofactor>
</comment>
<gene>
    <name evidence="7" type="ORF">S06H3_12676</name>
</gene>
<protein>
    <recommendedName>
        <fullName evidence="6">Radical SAM core domain-containing protein</fullName>
    </recommendedName>
</protein>
<dbReference type="PANTHER" id="PTHR43409">
    <property type="entry name" value="ANAEROBIC MAGNESIUM-PROTOPORPHYRIN IX MONOMETHYL ESTER CYCLASE-RELATED"/>
    <property type="match status" value="1"/>
</dbReference>